<feature type="transmembrane region" description="Helical" evidence="1">
    <location>
        <begin position="55"/>
        <end position="77"/>
    </location>
</feature>
<evidence type="ECO:0000313" key="3">
    <source>
        <dbReference type="Proteomes" id="UP000298234"/>
    </source>
</evidence>
<dbReference type="RefSeq" id="WP_134256864.1">
    <property type="nucleotide sequence ID" value="NZ_SNSG01000032.1"/>
</dbReference>
<dbReference type="EMBL" id="SNSQ01000035">
    <property type="protein sequence ID" value="TEU41649.1"/>
    <property type="molecule type" value="Genomic_DNA"/>
</dbReference>
<gene>
    <name evidence="2" type="ORF">E3D37_26920</name>
</gene>
<protein>
    <submittedName>
        <fullName evidence="2">Uncharacterized protein</fullName>
    </submittedName>
</protein>
<accession>A0AAX2RHK2</accession>
<evidence type="ECO:0000313" key="2">
    <source>
        <dbReference type="EMBL" id="TEU41649.1"/>
    </source>
</evidence>
<dbReference type="InterPro" id="IPR048039">
    <property type="entry name" value="TraQ-like"/>
</dbReference>
<name>A0AAX2RHK2_BURCE</name>
<comment type="caution">
    <text evidence="2">The sequence shown here is derived from an EMBL/GenBank/DDBJ whole genome shotgun (WGS) entry which is preliminary data.</text>
</comment>
<feature type="transmembrane region" description="Helical" evidence="1">
    <location>
        <begin position="15"/>
        <end position="34"/>
    </location>
</feature>
<reference evidence="2 3" key="1">
    <citation type="submission" date="2019-03" db="EMBL/GenBank/DDBJ databases">
        <title>Burkholderia cepacia outbreak.</title>
        <authorList>
            <person name="Farzana R."/>
            <person name="Walsh T.R."/>
        </authorList>
    </citation>
    <scope>NUCLEOTIDE SEQUENCE [LARGE SCALE GENOMIC DNA]</scope>
    <source>
        <strain evidence="3">d13</strain>
    </source>
</reference>
<dbReference type="Proteomes" id="UP000298234">
    <property type="component" value="Unassembled WGS sequence"/>
</dbReference>
<sequence length="174" mass="17878">MDLTTIVVNIAQDIIAFQALAQTVAVGIGIFYCSKAISDAMRKSASPGADISGQSIFAAFFIGALIVHFSGAVNSTLASMGESEATYGLVAYSGASAAGAFGPAINAVLTIISTFGWWYGLKGWTMLRRASNGGGGGGYEDYAWKGFIHILGGAALVNITATLDAFKATIGLTF</sequence>
<organism evidence="2 3">
    <name type="scientific">Burkholderia cepacia</name>
    <name type="common">Pseudomonas cepacia</name>
    <dbReference type="NCBI Taxonomy" id="292"/>
    <lineage>
        <taxon>Bacteria</taxon>
        <taxon>Pseudomonadati</taxon>
        <taxon>Pseudomonadota</taxon>
        <taxon>Betaproteobacteria</taxon>
        <taxon>Burkholderiales</taxon>
        <taxon>Burkholderiaceae</taxon>
        <taxon>Burkholderia</taxon>
        <taxon>Burkholderia cepacia complex</taxon>
    </lineage>
</organism>
<keyword evidence="1" id="KW-1133">Transmembrane helix</keyword>
<dbReference type="GeneID" id="99665375"/>
<dbReference type="AlphaFoldDB" id="A0AAX2RHK2"/>
<feature type="transmembrane region" description="Helical" evidence="1">
    <location>
        <begin position="97"/>
        <end position="119"/>
    </location>
</feature>
<proteinExistence type="predicted"/>
<dbReference type="NCBIfam" id="NF033883">
    <property type="entry name" value="conj_TraQ_IncI1"/>
    <property type="match status" value="1"/>
</dbReference>
<evidence type="ECO:0000256" key="1">
    <source>
        <dbReference type="SAM" id="Phobius"/>
    </source>
</evidence>
<keyword evidence="1" id="KW-0812">Transmembrane</keyword>
<keyword evidence="1" id="KW-0472">Membrane</keyword>